<evidence type="ECO:0000256" key="4">
    <source>
        <dbReference type="RuleBase" id="RU003753"/>
    </source>
</evidence>
<dbReference type="RefSeq" id="XP_007957700.1">
    <property type="nucleotide sequence ID" value="XM_007959509.1"/>
</dbReference>
<keyword evidence="3 4" id="KW-0964">Secreted</keyword>
<dbReference type="GO" id="GO:0010628">
    <property type="term" value="P:positive regulation of gene expression"/>
    <property type="evidence" value="ECO:0007669"/>
    <property type="project" value="TreeGrafter"/>
</dbReference>
<dbReference type="GO" id="GO:0002437">
    <property type="term" value="P:inflammatory response to antigenic stimulus"/>
    <property type="evidence" value="ECO:0007669"/>
    <property type="project" value="TreeGrafter"/>
</dbReference>
<dbReference type="Pfam" id="PF00340">
    <property type="entry name" value="IL1"/>
    <property type="match status" value="1"/>
</dbReference>
<dbReference type="GO" id="GO:0071222">
    <property type="term" value="P:cellular response to lipopolysaccharide"/>
    <property type="evidence" value="ECO:0007669"/>
    <property type="project" value="TreeGrafter"/>
</dbReference>
<comment type="subcellular location">
    <subcellularLocation>
        <location evidence="1 4">Secreted</location>
    </subcellularLocation>
</comment>
<proteinExistence type="inferred from homology"/>
<dbReference type="FunFam" id="2.80.10.50:FF:000013">
    <property type="entry name" value="Interleukin-1"/>
    <property type="match status" value="1"/>
</dbReference>
<evidence type="ECO:0000313" key="6">
    <source>
        <dbReference type="RefSeq" id="XP_007957700.1"/>
    </source>
</evidence>
<dbReference type="CDD" id="cd23300">
    <property type="entry name" value="beta-trefoil_IL36"/>
    <property type="match status" value="1"/>
</dbReference>
<dbReference type="Proteomes" id="UP000694850">
    <property type="component" value="Unplaced"/>
</dbReference>
<dbReference type="InterPro" id="IPR003297">
    <property type="entry name" value="IL-1RA/IL-36"/>
</dbReference>
<accession>A0A8B7BC16</accession>
<dbReference type="GeneID" id="103213764"/>
<dbReference type="Gene3D" id="2.80.10.50">
    <property type="match status" value="1"/>
</dbReference>
<dbReference type="InterPro" id="IPR008996">
    <property type="entry name" value="IL1/FGF"/>
</dbReference>
<keyword evidence="5" id="KW-1185">Reference proteome</keyword>
<dbReference type="GO" id="GO:0005125">
    <property type="term" value="F:cytokine activity"/>
    <property type="evidence" value="ECO:0007669"/>
    <property type="project" value="UniProtKB-UniRule"/>
</dbReference>
<dbReference type="OrthoDB" id="9449069at2759"/>
<reference evidence="6" key="1">
    <citation type="submission" date="2025-08" db="UniProtKB">
        <authorList>
            <consortium name="RefSeq"/>
        </authorList>
    </citation>
    <scope>IDENTIFICATION</scope>
</reference>
<dbReference type="SUPFAM" id="SSF50353">
    <property type="entry name" value="Cytokine"/>
    <property type="match status" value="1"/>
</dbReference>
<dbReference type="PANTHER" id="PTHR10078">
    <property type="entry name" value="INTERLEUKIN-1 FAMILY MEMBER"/>
    <property type="match status" value="1"/>
</dbReference>
<name>A0A8B7BC16_ORYAF</name>
<protein>
    <recommendedName>
        <fullName evidence="4">Interleukin-1</fullName>
    </recommendedName>
</protein>
<evidence type="ECO:0000256" key="1">
    <source>
        <dbReference type="ARBA" id="ARBA00004613"/>
    </source>
</evidence>
<dbReference type="PRINTS" id="PR00264">
    <property type="entry name" value="INTERLEUKIN1"/>
</dbReference>
<dbReference type="PANTHER" id="PTHR10078:SF27">
    <property type="entry name" value="INTERLEUKIN-36 GAMMA"/>
    <property type="match status" value="1"/>
</dbReference>
<dbReference type="InterPro" id="IPR000975">
    <property type="entry name" value="IL-1_fam"/>
</dbReference>
<dbReference type="SMART" id="SM00125">
    <property type="entry name" value="IL1"/>
    <property type="match status" value="1"/>
</dbReference>
<dbReference type="AlphaFoldDB" id="A0A8B7BC16"/>
<organism evidence="5 6">
    <name type="scientific">Orycteropus afer afer</name>
    <dbReference type="NCBI Taxonomy" id="1230840"/>
    <lineage>
        <taxon>Eukaryota</taxon>
        <taxon>Metazoa</taxon>
        <taxon>Chordata</taxon>
        <taxon>Craniata</taxon>
        <taxon>Vertebrata</taxon>
        <taxon>Euteleostomi</taxon>
        <taxon>Mammalia</taxon>
        <taxon>Eutheria</taxon>
        <taxon>Afrotheria</taxon>
        <taxon>Tubulidentata</taxon>
        <taxon>Orycteropodidae</taxon>
        <taxon>Orycteropus</taxon>
    </lineage>
</organism>
<evidence type="ECO:0000256" key="3">
    <source>
        <dbReference type="ARBA" id="ARBA00022525"/>
    </source>
</evidence>
<dbReference type="PRINTS" id="PR01360">
    <property type="entry name" value="INTRLEUKIN1X"/>
</dbReference>
<dbReference type="GO" id="GO:0005149">
    <property type="term" value="F:interleukin-1 receptor binding"/>
    <property type="evidence" value="ECO:0007669"/>
    <property type="project" value="UniProtKB-UniRule"/>
</dbReference>
<sequence length="168" mass="18799">MTGIRRNPGHTPSYPQVMIHPQTVHISDLNHQVWIVQGQTLVAIPQSENVVPATVTLVPCKYPEPLEQGKGTPIYLGIRNPEMCLSCEDVGGQPTLQLKTENILRLYNEPEPVKPFLFYHDKKGRTSTFESVAFPGWFIASSKIAQPIILTSKLGEAYNTEFDLTIKL</sequence>
<evidence type="ECO:0000313" key="5">
    <source>
        <dbReference type="Proteomes" id="UP000694850"/>
    </source>
</evidence>
<gene>
    <name evidence="6" type="primary">LOC103213764</name>
</gene>
<comment type="similarity">
    <text evidence="2 4">Belongs to the IL-1 family.</text>
</comment>
<dbReference type="GO" id="GO:0005615">
    <property type="term" value="C:extracellular space"/>
    <property type="evidence" value="ECO:0007669"/>
    <property type="project" value="InterPro"/>
</dbReference>
<dbReference type="GO" id="GO:0019221">
    <property type="term" value="P:cytokine-mediated signaling pathway"/>
    <property type="evidence" value="ECO:0007669"/>
    <property type="project" value="TreeGrafter"/>
</dbReference>
<evidence type="ECO:0000256" key="2">
    <source>
        <dbReference type="ARBA" id="ARBA00010448"/>
    </source>
</evidence>